<evidence type="ECO:0000256" key="1">
    <source>
        <dbReference type="ARBA" id="ARBA00004651"/>
    </source>
</evidence>
<sequence>MKRIGKMIRSLFPSNKYGWMTLLFFLLLLPNLVVMFRSSDLAGDIPKQVAYLFFSCLILTVPALLFKARVYFALSSLFLILSPIEIGHVILNKMPISIGLMSAILNTNNQEAFELIYSLKGYVLLFILILILYYWVLFTRIENKPIFTGKGKIVVFSLFALFNIALWGTMWKMSDYTDGAVYRMRAANSNFLMKYKKVYPCDLLAATTEVFAMEREIDRMQEQLKDFSFRAERQDTLPGKEIYVLVIGESSRYGNYSLNGYNRPTSPLLDKQENLVSYSKVLTTSNLTNIAIQQILTRATPDNPDIAYKEKALPDAFIECGFSTAWLASQSSSDRFVKRITADMDYTFFSTTDFDSADNYDGKLLPHLDSVLSLDKQKQLIVIHTLGSHFRYNARYPESFCRFTPSLHDNTGYDVVSPSNKEILVNSYDNSICYTDYVLNEIIRKVNDEKAVSAVVYLSDHAENLYDDERNLAVHGNTEPSIYELHIPLFIWTSAAYRDARPEKAEAIENHKEKKVSTSNLFHSFLDIAGLSYPEEDKGESVASPEFREDSVWYILTPDKRLIKKSDL</sequence>
<dbReference type="Pfam" id="PF00884">
    <property type="entry name" value="Sulfatase"/>
    <property type="match status" value="1"/>
</dbReference>
<evidence type="ECO:0000256" key="7">
    <source>
        <dbReference type="SAM" id="Phobius"/>
    </source>
</evidence>
<comment type="subcellular location">
    <subcellularLocation>
        <location evidence="1">Cell membrane</location>
        <topology evidence="1">Multi-pass membrane protein</topology>
    </subcellularLocation>
</comment>
<keyword evidence="4 7" id="KW-0812">Transmembrane</keyword>
<dbReference type="Proteomes" id="UP000033035">
    <property type="component" value="Unassembled WGS sequence"/>
</dbReference>
<dbReference type="InterPro" id="IPR058130">
    <property type="entry name" value="PEA_transf_C"/>
</dbReference>
<comment type="caution">
    <text evidence="9">The sequence shown here is derived from an EMBL/GenBank/DDBJ whole genome shotgun (WGS) entry which is preliminary data.</text>
</comment>
<evidence type="ECO:0000256" key="6">
    <source>
        <dbReference type="ARBA" id="ARBA00023136"/>
    </source>
</evidence>
<dbReference type="InterPro" id="IPR000917">
    <property type="entry name" value="Sulfatase_N"/>
</dbReference>
<reference evidence="9 10" key="1">
    <citation type="submission" date="2013-04" db="EMBL/GenBank/DDBJ databases">
        <title>The Genome Sequence of Parabacteroides gordonii DSM 23371.</title>
        <authorList>
            <consortium name="The Broad Institute Genomics Platform"/>
            <person name="Earl A."/>
            <person name="Ward D."/>
            <person name="Feldgarden M."/>
            <person name="Gevers D."/>
            <person name="Martens E."/>
            <person name="Sakamoto M."/>
            <person name="Benno Y."/>
            <person name="Suzuki N."/>
            <person name="Matsunaga N."/>
            <person name="Koshihara K."/>
            <person name="Seki M."/>
            <person name="Komiya H."/>
            <person name="Walker B."/>
            <person name="Young S."/>
            <person name="Zeng Q."/>
            <person name="Gargeya S."/>
            <person name="Fitzgerald M."/>
            <person name="Haas B."/>
            <person name="Abouelleil A."/>
            <person name="Allen A.W."/>
            <person name="Alvarado L."/>
            <person name="Arachchi H.M."/>
            <person name="Berlin A.M."/>
            <person name="Chapman S.B."/>
            <person name="Gainer-Dewar J."/>
            <person name="Goldberg J."/>
            <person name="Griggs A."/>
            <person name="Gujja S."/>
            <person name="Hansen M."/>
            <person name="Howarth C."/>
            <person name="Imamovic A."/>
            <person name="Ireland A."/>
            <person name="Larimer J."/>
            <person name="McCowan C."/>
            <person name="Murphy C."/>
            <person name="Pearson M."/>
            <person name="Poon T.W."/>
            <person name="Priest M."/>
            <person name="Roberts A."/>
            <person name="Saif S."/>
            <person name="Shea T."/>
            <person name="Sisk P."/>
            <person name="Sykes S."/>
            <person name="Wortman J."/>
            <person name="Nusbaum C."/>
            <person name="Birren B."/>
        </authorList>
    </citation>
    <scope>NUCLEOTIDE SEQUENCE [LARGE SCALE GENOMIC DNA]</scope>
    <source>
        <strain evidence="9 10">MS-1</strain>
    </source>
</reference>
<evidence type="ECO:0000313" key="10">
    <source>
        <dbReference type="Proteomes" id="UP000033035"/>
    </source>
</evidence>
<name>A0A0F5JLI5_9BACT</name>
<dbReference type="CDD" id="cd16017">
    <property type="entry name" value="LptA"/>
    <property type="match status" value="1"/>
</dbReference>
<dbReference type="Gene3D" id="3.40.720.10">
    <property type="entry name" value="Alkaline Phosphatase, subunit A"/>
    <property type="match status" value="1"/>
</dbReference>
<feature type="transmembrane region" description="Helical" evidence="7">
    <location>
        <begin position="71"/>
        <end position="91"/>
    </location>
</feature>
<dbReference type="RefSeq" id="WP_081693285.1">
    <property type="nucleotide sequence ID" value="NZ_AUAE01000012.1"/>
</dbReference>
<dbReference type="HOGENOM" id="CLU_018534_3_2_10"/>
<dbReference type="GO" id="GO:0005886">
    <property type="term" value="C:plasma membrane"/>
    <property type="evidence" value="ECO:0007669"/>
    <property type="project" value="UniProtKB-SubCell"/>
</dbReference>
<dbReference type="PANTHER" id="PTHR30443:SF0">
    <property type="entry name" value="PHOSPHOETHANOLAMINE TRANSFERASE EPTA"/>
    <property type="match status" value="1"/>
</dbReference>
<dbReference type="PANTHER" id="PTHR30443">
    <property type="entry name" value="INNER MEMBRANE PROTEIN"/>
    <property type="match status" value="1"/>
</dbReference>
<dbReference type="PATRIC" id="fig|1203610.3.peg.1471"/>
<keyword evidence="3" id="KW-0808">Transferase</keyword>
<dbReference type="GO" id="GO:0009244">
    <property type="term" value="P:lipopolysaccharide core region biosynthetic process"/>
    <property type="evidence" value="ECO:0007669"/>
    <property type="project" value="TreeGrafter"/>
</dbReference>
<evidence type="ECO:0000256" key="3">
    <source>
        <dbReference type="ARBA" id="ARBA00022679"/>
    </source>
</evidence>
<dbReference type="EMBL" id="AQHW01000009">
    <property type="protein sequence ID" value="KKB58559.1"/>
    <property type="molecule type" value="Genomic_DNA"/>
</dbReference>
<keyword evidence="10" id="KW-1185">Reference proteome</keyword>
<evidence type="ECO:0000259" key="8">
    <source>
        <dbReference type="Pfam" id="PF00884"/>
    </source>
</evidence>
<protein>
    <recommendedName>
        <fullName evidence="8">Sulfatase N-terminal domain-containing protein</fullName>
    </recommendedName>
</protein>
<dbReference type="InterPro" id="IPR040423">
    <property type="entry name" value="PEA_transferase"/>
</dbReference>
<feature type="transmembrane region" description="Helical" evidence="7">
    <location>
        <begin position="48"/>
        <end position="66"/>
    </location>
</feature>
<accession>A0A0F5JLI5</accession>
<feature type="domain" description="Sulfatase N-terminal" evidence="8">
    <location>
        <begin position="243"/>
        <end position="530"/>
    </location>
</feature>
<keyword evidence="5 7" id="KW-1133">Transmembrane helix</keyword>
<feature type="transmembrane region" description="Helical" evidence="7">
    <location>
        <begin position="153"/>
        <end position="171"/>
    </location>
</feature>
<dbReference type="SUPFAM" id="SSF53649">
    <property type="entry name" value="Alkaline phosphatase-like"/>
    <property type="match status" value="1"/>
</dbReference>
<dbReference type="InterPro" id="IPR017850">
    <property type="entry name" value="Alkaline_phosphatase_core_sf"/>
</dbReference>
<dbReference type="GO" id="GO:0016776">
    <property type="term" value="F:phosphotransferase activity, phosphate group as acceptor"/>
    <property type="evidence" value="ECO:0007669"/>
    <property type="project" value="TreeGrafter"/>
</dbReference>
<gene>
    <name evidence="9" type="ORF">HMPREF1536_01436</name>
</gene>
<dbReference type="AlphaFoldDB" id="A0A0F5JLI5"/>
<evidence type="ECO:0000313" key="9">
    <source>
        <dbReference type="EMBL" id="KKB58559.1"/>
    </source>
</evidence>
<evidence type="ECO:0000256" key="2">
    <source>
        <dbReference type="ARBA" id="ARBA00022475"/>
    </source>
</evidence>
<keyword evidence="2" id="KW-1003">Cell membrane</keyword>
<dbReference type="STRING" id="1203610.HMPREF1536_01436"/>
<proteinExistence type="predicted"/>
<feature type="transmembrane region" description="Helical" evidence="7">
    <location>
        <begin position="122"/>
        <end position="141"/>
    </location>
</feature>
<evidence type="ECO:0000256" key="5">
    <source>
        <dbReference type="ARBA" id="ARBA00022989"/>
    </source>
</evidence>
<organism evidence="9 10">
    <name type="scientific">Parabacteroides gordonii MS-1 = DSM 23371</name>
    <dbReference type="NCBI Taxonomy" id="1203610"/>
    <lineage>
        <taxon>Bacteria</taxon>
        <taxon>Pseudomonadati</taxon>
        <taxon>Bacteroidota</taxon>
        <taxon>Bacteroidia</taxon>
        <taxon>Bacteroidales</taxon>
        <taxon>Tannerellaceae</taxon>
        <taxon>Parabacteroides</taxon>
    </lineage>
</organism>
<evidence type="ECO:0000256" key="4">
    <source>
        <dbReference type="ARBA" id="ARBA00022692"/>
    </source>
</evidence>
<keyword evidence="6 7" id="KW-0472">Membrane</keyword>